<keyword evidence="2" id="KW-0560">Oxidoreductase</keyword>
<comment type="similarity">
    <text evidence="1">Belongs to the short-chain dehydrogenases/reductases (SDR) family.</text>
</comment>
<dbReference type="Pfam" id="PF07699">
    <property type="entry name" value="Ephrin_rec_like"/>
    <property type="match status" value="1"/>
</dbReference>
<dbReference type="AlphaFoldDB" id="A0AAD7U2U1"/>
<dbReference type="Pfam" id="PF00106">
    <property type="entry name" value="adh_short"/>
    <property type="match status" value="2"/>
</dbReference>
<dbReference type="PRINTS" id="PR00081">
    <property type="entry name" value="GDHRDH"/>
</dbReference>
<dbReference type="Proteomes" id="UP001215151">
    <property type="component" value="Unassembled WGS sequence"/>
</dbReference>
<keyword evidence="7" id="KW-1185">Reference proteome</keyword>
<evidence type="ECO:0000256" key="3">
    <source>
        <dbReference type="SAM" id="MobiDB-lite"/>
    </source>
</evidence>
<evidence type="ECO:0000313" key="7">
    <source>
        <dbReference type="Proteomes" id="UP001215151"/>
    </source>
</evidence>
<dbReference type="InterPro" id="IPR048661">
    <property type="entry name" value="CPL1-like"/>
</dbReference>
<dbReference type="InterPro" id="IPR036291">
    <property type="entry name" value="NAD(P)-bd_dom_sf"/>
</dbReference>
<protein>
    <submittedName>
        <fullName evidence="6">Uncharacterized protein</fullName>
    </submittedName>
</protein>
<proteinExistence type="inferred from homology"/>
<organism evidence="6 7">
    <name type="scientific">Trametes cubensis</name>
    <dbReference type="NCBI Taxonomy" id="1111947"/>
    <lineage>
        <taxon>Eukaryota</taxon>
        <taxon>Fungi</taxon>
        <taxon>Dikarya</taxon>
        <taxon>Basidiomycota</taxon>
        <taxon>Agaricomycotina</taxon>
        <taxon>Agaricomycetes</taxon>
        <taxon>Polyporales</taxon>
        <taxon>Polyporaceae</taxon>
        <taxon>Trametes</taxon>
    </lineage>
</organism>
<feature type="domain" description="Tyrosine-protein kinase ephrin type A/B receptor-like" evidence="4">
    <location>
        <begin position="564"/>
        <end position="612"/>
    </location>
</feature>
<evidence type="ECO:0000259" key="5">
    <source>
        <dbReference type="Pfam" id="PF21671"/>
    </source>
</evidence>
<dbReference type="InterPro" id="IPR002347">
    <property type="entry name" value="SDR_fam"/>
</dbReference>
<evidence type="ECO:0000256" key="2">
    <source>
        <dbReference type="ARBA" id="ARBA00023002"/>
    </source>
</evidence>
<dbReference type="InterPro" id="IPR011641">
    <property type="entry name" value="Tyr-kin_ephrin_A/B_rcpt-like"/>
</dbReference>
<comment type="caution">
    <text evidence="6">The sequence shown here is derived from an EMBL/GenBank/DDBJ whole genome shotgun (WGS) entry which is preliminary data.</text>
</comment>
<reference evidence="6" key="1">
    <citation type="submission" date="2022-11" db="EMBL/GenBank/DDBJ databases">
        <title>Genome Sequence of Cubamyces cubensis.</title>
        <authorList>
            <person name="Buettner E."/>
        </authorList>
    </citation>
    <scope>NUCLEOTIDE SEQUENCE</scope>
    <source>
        <strain evidence="6">MPL-01</strain>
    </source>
</reference>
<name>A0AAD7U2U1_9APHY</name>
<feature type="region of interest" description="Disordered" evidence="3">
    <location>
        <begin position="1"/>
        <end position="51"/>
    </location>
</feature>
<dbReference type="Gene3D" id="3.40.50.720">
    <property type="entry name" value="NAD(P)-binding Rossmann-like Domain"/>
    <property type="match status" value="1"/>
</dbReference>
<dbReference type="PRINTS" id="PR00080">
    <property type="entry name" value="SDRFAMILY"/>
</dbReference>
<sequence>MGDAGSDDVTTRQHRHHVTLYGRSHADRPNPSIPQAPPHPPRPNRNSSDTMSGKVAIITGASSGVGRASAIALAAAGWSLALFARRVEMLEETKALCADPSRVLLVAGDVTSEADVKRLFDSTISTYGTVQANGFISSPSALFCSCLPILTILVLAAPGRLDMLFNNAGIVSPQVPIEEVPLETFQQVINVNLTGTFLCTREAVKIFKAQTPSGGRIINNGSISAYTPRPFSSPYTASKHAISGMTKCTLLDGRAHNITCTQGTLQADGTLKHEATFDAKHVGESIVHIANLPLDVTVLTFNIICDAAVFLVATAQPSPAQLSFTQLNSPNALYSVEICRTSPQSVPSRIRKYSSPKYSVQWQSSPIMFEADSTCQCLHASTHRGPLGGPGALSSEADMLGHIAGLVRSGTYTTYSGASTEGRSANAARDASYVVQLPAWAQPLSKSSTSGPRERPARGRATSRVRMRTGGGVPIDKRVLEITDGRLAAGGERADVQLASRRVRRQSFLPMALYTHARWLLVALFLLALFLPCDADTQGHPGNNCDPGEYYDSSRGRCSDCPAGTFSGVSGSTTCCTCCAGYYQDHSGQSSCKKCPSNRPYSVPGATSSNQCRSGSGAANSCVQTNSQTCPPTGGGNPSPRAEKRRVGPSKYNDAVCPFGWRSCPVWGIRGKSGEAVFECVDIRRDLEACGGCVYNDSPFGERTAAGGRDCSAIPNVDEVRCEKGQCIIRKCAHGFEVTEEGDRCLPHIGVWDAPHFYNIDK</sequence>
<evidence type="ECO:0000313" key="6">
    <source>
        <dbReference type="EMBL" id="KAJ8496981.1"/>
    </source>
</evidence>
<gene>
    <name evidence="6" type="ORF">ONZ51_g811</name>
</gene>
<feature type="region of interest" description="Disordered" evidence="3">
    <location>
        <begin position="444"/>
        <end position="470"/>
    </location>
</feature>
<dbReference type="PANTHER" id="PTHR43669:SF3">
    <property type="entry name" value="ALCOHOL DEHYDROGENASE, PUTATIVE (AFU_ORTHOLOGUE AFUA_3G03445)-RELATED"/>
    <property type="match status" value="1"/>
</dbReference>
<dbReference type="EMBL" id="JAPEVG010000010">
    <property type="protein sequence ID" value="KAJ8496981.1"/>
    <property type="molecule type" value="Genomic_DNA"/>
</dbReference>
<evidence type="ECO:0000256" key="1">
    <source>
        <dbReference type="ARBA" id="ARBA00006484"/>
    </source>
</evidence>
<dbReference type="SMART" id="SM01411">
    <property type="entry name" value="Ephrin_rec_like"/>
    <property type="match status" value="1"/>
</dbReference>
<feature type="domain" description="Protein CPL1-like" evidence="5">
    <location>
        <begin position="678"/>
        <end position="745"/>
    </location>
</feature>
<dbReference type="SUPFAM" id="SSF51735">
    <property type="entry name" value="NAD(P)-binding Rossmann-fold domains"/>
    <property type="match status" value="1"/>
</dbReference>
<evidence type="ECO:0000259" key="4">
    <source>
        <dbReference type="Pfam" id="PF07699"/>
    </source>
</evidence>
<dbReference type="CDD" id="cd05233">
    <property type="entry name" value="SDR_c"/>
    <property type="match status" value="1"/>
</dbReference>
<accession>A0AAD7U2U1</accession>
<feature type="compositionally biased region" description="Pro residues" evidence="3">
    <location>
        <begin position="31"/>
        <end position="43"/>
    </location>
</feature>
<dbReference type="GO" id="GO:0016491">
    <property type="term" value="F:oxidoreductase activity"/>
    <property type="evidence" value="ECO:0007669"/>
    <property type="project" value="UniProtKB-KW"/>
</dbReference>
<dbReference type="PANTHER" id="PTHR43669">
    <property type="entry name" value="5-KETO-D-GLUCONATE 5-REDUCTASE"/>
    <property type="match status" value="1"/>
</dbReference>
<dbReference type="Pfam" id="PF21671">
    <property type="entry name" value="CPL1-like"/>
    <property type="match status" value="1"/>
</dbReference>